<dbReference type="EMBL" id="WELC01000003">
    <property type="protein sequence ID" value="KAB7632194.1"/>
    <property type="molecule type" value="Genomic_DNA"/>
</dbReference>
<dbReference type="Proteomes" id="UP000449004">
    <property type="component" value="Unassembled WGS sequence"/>
</dbReference>
<evidence type="ECO:0000256" key="1">
    <source>
        <dbReference type="SAM" id="MobiDB-lite"/>
    </source>
</evidence>
<dbReference type="Pfam" id="PF18138">
    <property type="entry name" value="bacHORMA_1"/>
    <property type="match status" value="1"/>
</dbReference>
<name>A0A7V7YJE4_9GAMM</name>
<protein>
    <recommendedName>
        <fullName evidence="2">Bacterial HORMA domain-containing protein</fullName>
    </recommendedName>
</protein>
<evidence type="ECO:0000313" key="3">
    <source>
        <dbReference type="EMBL" id="KAB7632194.1"/>
    </source>
</evidence>
<dbReference type="InterPro" id="IPR041162">
    <property type="entry name" value="Bact_HORMA_1"/>
</dbReference>
<sequence length="164" mass="18167">MSQTSTSTNTYSVADIEAVMRRVTADLVMIASSTGAITEAKARNWAHDMELLASKGYLRMADLTLLSGGIEQMATRFTVEAESGSLKMNRPGGLMWPKVANPDLRIVLFYNDSYDQAAREKMRDKLKVGWVTSTADTSHSSLSLSSNRSYSSNSYGMQREDYSR</sequence>
<accession>A0A7V7YJE4</accession>
<evidence type="ECO:0000313" key="4">
    <source>
        <dbReference type="Proteomes" id="UP000449004"/>
    </source>
</evidence>
<feature type="domain" description="Bacterial HORMA" evidence="2">
    <location>
        <begin position="1"/>
        <end position="162"/>
    </location>
</feature>
<evidence type="ECO:0000259" key="2">
    <source>
        <dbReference type="Pfam" id="PF18138"/>
    </source>
</evidence>
<proteinExistence type="predicted"/>
<comment type="caution">
    <text evidence="3">The sequence shown here is derived from an EMBL/GenBank/DDBJ whole genome shotgun (WGS) entry which is preliminary data.</text>
</comment>
<feature type="region of interest" description="Disordered" evidence="1">
    <location>
        <begin position="137"/>
        <end position="164"/>
    </location>
</feature>
<feature type="compositionally biased region" description="Low complexity" evidence="1">
    <location>
        <begin position="138"/>
        <end position="155"/>
    </location>
</feature>
<dbReference type="AlphaFoldDB" id="A0A7V7YJE4"/>
<gene>
    <name evidence="3" type="ORF">F9K92_02925</name>
</gene>
<dbReference type="RefSeq" id="WP_152151154.1">
    <property type="nucleotide sequence ID" value="NZ_WELC01000003.1"/>
</dbReference>
<reference evidence="3 4" key="1">
    <citation type="submission" date="2019-10" db="EMBL/GenBank/DDBJ databases">
        <title>Halotolerant bacteria associated to Saharan-endemic halophytes Stipa tenacissima L. and Atriplex halimus L mitigate salt stress and promote growth of tomato plants.</title>
        <authorList>
            <person name="Dif G."/>
        </authorList>
    </citation>
    <scope>NUCLEOTIDE SEQUENCE [LARGE SCALE GENOMIC DNA]</scope>
    <source>
        <strain evidence="3 4">IS26</strain>
    </source>
</reference>
<organism evidence="3 4">
    <name type="scientific">Stenotrophomonas rhizophila</name>
    <dbReference type="NCBI Taxonomy" id="216778"/>
    <lineage>
        <taxon>Bacteria</taxon>
        <taxon>Pseudomonadati</taxon>
        <taxon>Pseudomonadota</taxon>
        <taxon>Gammaproteobacteria</taxon>
        <taxon>Lysobacterales</taxon>
        <taxon>Lysobacteraceae</taxon>
        <taxon>Stenotrophomonas</taxon>
    </lineage>
</organism>